<dbReference type="SMART" id="SM00256">
    <property type="entry name" value="FBOX"/>
    <property type="match status" value="1"/>
</dbReference>
<dbReference type="Proteomes" id="UP000734854">
    <property type="component" value="Unassembled WGS sequence"/>
</dbReference>
<evidence type="ECO:0000256" key="1">
    <source>
        <dbReference type="ARBA" id="ARBA00022737"/>
    </source>
</evidence>
<dbReference type="InterPro" id="IPR056592">
    <property type="entry name" value="Beta-prop_At3g26010-like"/>
</dbReference>
<comment type="caution">
    <text evidence="3">The sequence shown here is derived from an EMBL/GenBank/DDBJ whole genome shotgun (WGS) entry which is preliminary data.</text>
</comment>
<dbReference type="PROSITE" id="PS50181">
    <property type="entry name" value="FBOX"/>
    <property type="match status" value="1"/>
</dbReference>
<dbReference type="AlphaFoldDB" id="A0A8J5FAS6"/>
<evidence type="ECO:0000259" key="2">
    <source>
        <dbReference type="PROSITE" id="PS50181"/>
    </source>
</evidence>
<dbReference type="SUPFAM" id="SSF81383">
    <property type="entry name" value="F-box domain"/>
    <property type="match status" value="1"/>
</dbReference>
<dbReference type="InterPro" id="IPR015915">
    <property type="entry name" value="Kelch-typ_b-propeller"/>
</dbReference>
<dbReference type="InterPro" id="IPR011043">
    <property type="entry name" value="Gal_Oxase/kelch_b-propeller"/>
</dbReference>
<organism evidence="3 4">
    <name type="scientific">Zingiber officinale</name>
    <name type="common">Ginger</name>
    <name type="synonym">Amomum zingiber</name>
    <dbReference type="NCBI Taxonomy" id="94328"/>
    <lineage>
        <taxon>Eukaryota</taxon>
        <taxon>Viridiplantae</taxon>
        <taxon>Streptophyta</taxon>
        <taxon>Embryophyta</taxon>
        <taxon>Tracheophyta</taxon>
        <taxon>Spermatophyta</taxon>
        <taxon>Magnoliopsida</taxon>
        <taxon>Liliopsida</taxon>
        <taxon>Zingiberales</taxon>
        <taxon>Zingiberaceae</taxon>
        <taxon>Zingiber</taxon>
    </lineage>
</organism>
<dbReference type="PANTHER" id="PTHR31672:SF12">
    <property type="entry name" value="F-BOX DOMAIN-CONTAINING PROTEIN"/>
    <property type="match status" value="1"/>
</dbReference>
<accession>A0A8J5FAS6</accession>
<dbReference type="Pfam" id="PF24750">
    <property type="entry name" value="b-prop_At3g26010-like"/>
    <property type="match status" value="1"/>
</dbReference>
<dbReference type="InterPro" id="IPR036047">
    <property type="entry name" value="F-box-like_dom_sf"/>
</dbReference>
<dbReference type="InterPro" id="IPR001810">
    <property type="entry name" value="F-box_dom"/>
</dbReference>
<dbReference type="Pfam" id="PF00646">
    <property type="entry name" value="F-box"/>
    <property type="match status" value="1"/>
</dbReference>
<proteinExistence type="predicted"/>
<dbReference type="SUPFAM" id="SSF50965">
    <property type="entry name" value="Galactose oxidase, central domain"/>
    <property type="match status" value="1"/>
</dbReference>
<name>A0A8J5FAS6_ZINOF</name>
<dbReference type="FunFam" id="2.120.10.80:FF:000059">
    <property type="entry name" value="F-box only protein 6"/>
    <property type="match status" value="1"/>
</dbReference>
<evidence type="ECO:0000313" key="4">
    <source>
        <dbReference type="Proteomes" id="UP000734854"/>
    </source>
</evidence>
<dbReference type="Gene3D" id="2.120.10.80">
    <property type="entry name" value="Kelch-type beta propeller"/>
    <property type="match status" value="1"/>
</dbReference>
<protein>
    <recommendedName>
        <fullName evidence="2">F-box domain-containing protein</fullName>
    </recommendedName>
</protein>
<sequence>MCRLYILELNNLLEYDFFGLLMDDKSGNKMVEMIESPSCKRHRRGKSPAKAIASISGGLMDQQIWKDFPEDLLEAVIARLPTESFFRFRTVCRKWNSLLSSCTFSQHLAEVSVLQPWFYSVTHENIRKGAMYNPSMRKWHHISIPFLPAKPKTVLLPVASAGGLICFLDLSHKNFYISNPLTNSFKELPPRSYRVWSRVAVAMILNGKTAGSGYKIMWLGCNGDHEIYDSIHHSWSHSAGFPPNIRLPLSLNFRSQTVSVGRTIYFMHAEPDGILLYDVTTGIWKQYLIPSPRHLTDHMLSEHEGQILLVGLVTKNAATCVYIWEMQKMTLLWKEVDRMPNIWCLELYGKHVRMTCLGNHGLLMLSLRSKRMNRLVMYNLSTKEWQRVPECTQPHSRKRQTIACGTAFRPCPTALA</sequence>
<gene>
    <name evidence="3" type="ORF">ZIOFF_060441</name>
</gene>
<reference evidence="3 4" key="1">
    <citation type="submission" date="2020-08" db="EMBL/GenBank/DDBJ databases">
        <title>Plant Genome Project.</title>
        <authorList>
            <person name="Zhang R.-G."/>
        </authorList>
    </citation>
    <scope>NUCLEOTIDE SEQUENCE [LARGE SCALE GENOMIC DNA]</scope>
    <source>
        <tissue evidence="3">Rhizome</tissue>
    </source>
</reference>
<dbReference type="InterPro" id="IPR050796">
    <property type="entry name" value="SCF_F-box_component"/>
</dbReference>
<dbReference type="PANTHER" id="PTHR31672">
    <property type="entry name" value="BNACNNG10540D PROTEIN"/>
    <property type="match status" value="1"/>
</dbReference>
<dbReference type="FunFam" id="1.20.1280.50:FF:000008">
    <property type="entry name" value="F-box only protein 6"/>
    <property type="match status" value="1"/>
</dbReference>
<dbReference type="EMBL" id="JACMSC010000016">
    <property type="protein sequence ID" value="KAG6483779.1"/>
    <property type="molecule type" value="Genomic_DNA"/>
</dbReference>
<dbReference type="CDD" id="cd22157">
    <property type="entry name" value="F-box_AtFBW1-like"/>
    <property type="match status" value="1"/>
</dbReference>
<feature type="domain" description="F-box" evidence="2">
    <location>
        <begin position="62"/>
        <end position="111"/>
    </location>
</feature>
<dbReference type="Gene3D" id="1.20.1280.50">
    <property type="match status" value="1"/>
</dbReference>
<keyword evidence="1" id="KW-0677">Repeat</keyword>
<evidence type="ECO:0000313" key="3">
    <source>
        <dbReference type="EMBL" id="KAG6483779.1"/>
    </source>
</evidence>
<keyword evidence="4" id="KW-1185">Reference proteome</keyword>